<dbReference type="InterPro" id="IPR002491">
    <property type="entry name" value="ABC_transptr_periplasmic_BD"/>
</dbReference>
<gene>
    <name evidence="2" type="ORF">METZ01_LOCUS150749</name>
</gene>
<dbReference type="PANTHER" id="PTHR30535">
    <property type="entry name" value="VITAMIN B12-BINDING PROTEIN"/>
    <property type="match status" value="1"/>
</dbReference>
<dbReference type="AlphaFoldDB" id="A0A382A8M9"/>
<evidence type="ECO:0000259" key="1">
    <source>
        <dbReference type="PROSITE" id="PS50983"/>
    </source>
</evidence>
<dbReference type="SUPFAM" id="SSF53807">
    <property type="entry name" value="Helical backbone' metal receptor"/>
    <property type="match status" value="1"/>
</dbReference>
<organism evidence="2">
    <name type="scientific">marine metagenome</name>
    <dbReference type="NCBI Taxonomy" id="408172"/>
    <lineage>
        <taxon>unclassified sequences</taxon>
        <taxon>metagenomes</taxon>
        <taxon>ecological metagenomes</taxon>
    </lineage>
</organism>
<dbReference type="PROSITE" id="PS51257">
    <property type="entry name" value="PROKAR_LIPOPROTEIN"/>
    <property type="match status" value="1"/>
</dbReference>
<reference evidence="2" key="1">
    <citation type="submission" date="2018-05" db="EMBL/GenBank/DDBJ databases">
        <authorList>
            <person name="Lanie J.A."/>
            <person name="Ng W.-L."/>
            <person name="Kazmierczak K.M."/>
            <person name="Andrzejewski T.M."/>
            <person name="Davidsen T.M."/>
            <person name="Wayne K.J."/>
            <person name="Tettelin H."/>
            <person name="Glass J.I."/>
            <person name="Rusch D."/>
            <person name="Podicherti R."/>
            <person name="Tsui H.-C.T."/>
            <person name="Winkler M.E."/>
        </authorList>
    </citation>
    <scope>NUCLEOTIDE SEQUENCE</scope>
</reference>
<dbReference type="Pfam" id="PF01497">
    <property type="entry name" value="Peripla_BP_2"/>
    <property type="match status" value="1"/>
</dbReference>
<dbReference type="InterPro" id="IPR050902">
    <property type="entry name" value="ABC_Transporter_SBP"/>
</dbReference>
<proteinExistence type="predicted"/>
<sequence>MKPQRGFFFVFLITLAIIALGCANSEEPQKPLPSAPALAPLESFSTVNLPALPAPAATVLPAPTVTISANIPGRRPATSKRLFRQTKRAKEQPAIFAEFPVSISDRYGKEIIFDKAPERIIAFDSAAIETLFAIGEGHRVVGTHDYVIYPPEAGDVMRLGDAFNMDIEAVLNLEPDLVYLFYPPYKEQLEDAGLKVLLIETIEDDFKKMAGHFRMWGAITGAVNKAETIAEDFETRVEIIEAALAPFESGPSVFQDVGGFWTPGNDTLVGNVFEVLKLVNIASEVKGYAQFSPEVIVERNPQYIISSYDDIYSTDPAFAQVLAIKNRAVFVPDEDYLSVSGPRFILGVEEMARVIYPGIFK</sequence>
<feature type="domain" description="Fe/B12 periplasmic-binding" evidence="1">
    <location>
        <begin position="119"/>
        <end position="361"/>
    </location>
</feature>
<dbReference type="PANTHER" id="PTHR30535:SF34">
    <property type="entry name" value="MOLYBDATE-BINDING PROTEIN MOLA"/>
    <property type="match status" value="1"/>
</dbReference>
<accession>A0A382A8M9</accession>
<dbReference type="EMBL" id="UINC01024387">
    <property type="protein sequence ID" value="SVA97895.1"/>
    <property type="molecule type" value="Genomic_DNA"/>
</dbReference>
<protein>
    <recommendedName>
        <fullName evidence="1">Fe/B12 periplasmic-binding domain-containing protein</fullName>
    </recommendedName>
</protein>
<evidence type="ECO:0000313" key="2">
    <source>
        <dbReference type="EMBL" id="SVA97895.1"/>
    </source>
</evidence>
<dbReference type="Gene3D" id="3.40.50.1980">
    <property type="entry name" value="Nitrogenase molybdenum iron protein domain"/>
    <property type="match status" value="2"/>
</dbReference>
<name>A0A382A8M9_9ZZZZ</name>
<dbReference type="PROSITE" id="PS50983">
    <property type="entry name" value="FE_B12_PBP"/>
    <property type="match status" value="1"/>
</dbReference>